<evidence type="ECO:0000313" key="6">
    <source>
        <dbReference type="Proteomes" id="UP000292052"/>
    </source>
</evidence>
<comment type="caution">
    <text evidence="5">The sequence shown here is derived from an EMBL/GenBank/DDBJ whole genome shotgun (WGS) entry which is preliminary data.</text>
</comment>
<sequence>MKQTLLLCCWFGLQTTVKSHEIDPTQFDYCSLYCKVGTHTACPCKELGEGRTEIFDNIAAFRRTVVEEHNRLRNKIAGGGERVRGFPFAADMMTINYDLELEYIAICHGKEFFGFHDECRRPHNSNDSGQNLFGVSDKNDTPAFYKMAIGVWYDEIEFVADPENLVESYHPKKHSKEGKTIEHFTQLVWSTTTRIGCTRLWFPNNPKNATFRFSIICNYAGGEGANMISRPVYLSGESCSRCPPGATCNDRYMNLCGEIEPIPTDEPFNKDGEGGGGGGGGDGSGVNRVYINRTLLIIAILICLN</sequence>
<dbReference type="EMBL" id="QDEB01115302">
    <property type="protein sequence ID" value="RZB40857.1"/>
    <property type="molecule type" value="Genomic_DNA"/>
</dbReference>
<organism evidence="5 6">
    <name type="scientific">Asbolus verrucosus</name>
    <name type="common">Desert ironclad beetle</name>
    <dbReference type="NCBI Taxonomy" id="1661398"/>
    <lineage>
        <taxon>Eukaryota</taxon>
        <taxon>Metazoa</taxon>
        <taxon>Ecdysozoa</taxon>
        <taxon>Arthropoda</taxon>
        <taxon>Hexapoda</taxon>
        <taxon>Insecta</taxon>
        <taxon>Pterygota</taxon>
        <taxon>Neoptera</taxon>
        <taxon>Endopterygota</taxon>
        <taxon>Coleoptera</taxon>
        <taxon>Polyphaga</taxon>
        <taxon>Cucujiformia</taxon>
        <taxon>Tenebrionidae</taxon>
        <taxon>Pimeliinae</taxon>
        <taxon>Asbolus</taxon>
    </lineage>
</organism>
<dbReference type="OrthoDB" id="43654at2759"/>
<dbReference type="InterPro" id="IPR035940">
    <property type="entry name" value="CAP_sf"/>
</dbReference>
<name>A0A482VC49_ASBVE</name>
<dbReference type="AlphaFoldDB" id="A0A482VC49"/>
<gene>
    <name evidence="5" type="ORF">BDFB_009714</name>
</gene>
<feature type="domain" description="SCP" evidence="4">
    <location>
        <begin position="60"/>
        <end position="229"/>
    </location>
</feature>
<evidence type="ECO:0000256" key="3">
    <source>
        <dbReference type="SAM" id="SignalP"/>
    </source>
</evidence>
<dbReference type="InterPro" id="IPR014044">
    <property type="entry name" value="CAP_dom"/>
</dbReference>
<protein>
    <submittedName>
        <fullName evidence="5">Venom allergen 5-like</fullName>
    </submittedName>
</protein>
<dbReference type="PROSITE" id="PS01009">
    <property type="entry name" value="CRISP_1"/>
    <property type="match status" value="1"/>
</dbReference>
<dbReference type="Pfam" id="PF00188">
    <property type="entry name" value="CAP"/>
    <property type="match status" value="1"/>
</dbReference>
<keyword evidence="3" id="KW-0732">Signal</keyword>
<comment type="subcellular location">
    <subcellularLocation>
        <location evidence="1">Secreted</location>
    </subcellularLocation>
</comment>
<evidence type="ECO:0000259" key="4">
    <source>
        <dbReference type="SMART" id="SM00198"/>
    </source>
</evidence>
<dbReference type="PANTHER" id="PTHR10334">
    <property type="entry name" value="CYSTEINE-RICH SECRETORY PROTEIN-RELATED"/>
    <property type="match status" value="1"/>
</dbReference>
<dbReference type="CDD" id="cd05380">
    <property type="entry name" value="CAP_euk"/>
    <property type="match status" value="1"/>
</dbReference>
<keyword evidence="6" id="KW-1185">Reference proteome</keyword>
<dbReference type="SMART" id="SM00198">
    <property type="entry name" value="SCP"/>
    <property type="match status" value="1"/>
</dbReference>
<keyword evidence="2" id="KW-0964">Secreted</keyword>
<feature type="chain" id="PRO_5019866106" evidence="3">
    <location>
        <begin position="20"/>
        <end position="305"/>
    </location>
</feature>
<dbReference type="Gene3D" id="3.40.33.10">
    <property type="entry name" value="CAP"/>
    <property type="match status" value="1"/>
</dbReference>
<dbReference type="Proteomes" id="UP000292052">
    <property type="component" value="Unassembled WGS sequence"/>
</dbReference>
<accession>A0A482VC49</accession>
<evidence type="ECO:0000256" key="1">
    <source>
        <dbReference type="ARBA" id="ARBA00004613"/>
    </source>
</evidence>
<reference evidence="5 6" key="1">
    <citation type="submission" date="2017-03" db="EMBL/GenBank/DDBJ databases">
        <title>Genome of the blue death feigning beetle - Asbolus verrucosus.</title>
        <authorList>
            <person name="Rider S.D."/>
        </authorList>
    </citation>
    <scope>NUCLEOTIDE SEQUENCE [LARGE SCALE GENOMIC DNA]</scope>
    <source>
        <strain evidence="5">Butters</strain>
        <tissue evidence="5">Head and leg muscle</tissue>
    </source>
</reference>
<evidence type="ECO:0000256" key="2">
    <source>
        <dbReference type="ARBA" id="ARBA00022525"/>
    </source>
</evidence>
<feature type="signal peptide" evidence="3">
    <location>
        <begin position="1"/>
        <end position="19"/>
    </location>
</feature>
<evidence type="ECO:0000313" key="5">
    <source>
        <dbReference type="EMBL" id="RZB40857.1"/>
    </source>
</evidence>
<dbReference type="InterPro" id="IPR001283">
    <property type="entry name" value="CRISP-related"/>
</dbReference>
<proteinExistence type="predicted"/>
<dbReference type="InterPro" id="IPR018244">
    <property type="entry name" value="Allrgn_V5/Tpx1_CS"/>
</dbReference>
<dbReference type="GO" id="GO:0005576">
    <property type="term" value="C:extracellular region"/>
    <property type="evidence" value="ECO:0007669"/>
    <property type="project" value="UniProtKB-SubCell"/>
</dbReference>
<dbReference type="SUPFAM" id="SSF55797">
    <property type="entry name" value="PR-1-like"/>
    <property type="match status" value="1"/>
</dbReference>